<dbReference type="SUPFAM" id="SSF56601">
    <property type="entry name" value="beta-lactamase/transpeptidase-like"/>
    <property type="match status" value="1"/>
</dbReference>
<dbReference type="Proteomes" id="UP001155077">
    <property type="component" value="Unassembled WGS sequence"/>
</dbReference>
<dbReference type="GO" id="GO:0016787">
    <property type="term" value="F:hydrolase activity"/>
    <property type="evidence" value="ECO:0007669"/>
    <property type="project" value="UniProtKB-KW"/>
</dbReference>
<proteinExistence type="predicted"/>
<keyword evidence="3" id="KW-1185">Reference proteome</keyword>
<sequence>MNAVKFLFLILICNVGYSQSGIFKKLEKSSEPELKNVFENAEKFEVQVLYTAITHKKNGKVSFQTEDFRLDDSTYFYPASTVKLPVAILSLEKLKELQNSGLQIGKDSEYHFLNDSVSHTIAKDINAIFAVSDNDAYNRLFEFLGQDYINKKLREKGLEPVRISHRFSGDTSLETVTKQMIFNLGENDTYELPVTHNKRAVPLEFKAIEKGKAYMENDSLKQGAFTFALKNYFPLSVQHQLMKQLFFPQEFNEQQRFNLTKEDRAFLMQAMSSYPQEAGYDEKEFYDSYGKFFIYGDSEEPITSNIKIYNKVGYAYGTLTETAYIHDPDNDVGFILSATILVNENETFNDNEYEFAEIGIPFLAELGRQIYEIELAKQNN</sequence>
<feature type="domain" description="Beta-lactamase class A catalytic" evidence="1">
    <location>
        <begin position="66"/>
        <end position="335"/>
    </location>
</feature>
<protein>
    <submittedName>
        <fullName evidence="2">Class A beta-lactamase-related serine hydrolase</fullName>
    </submittedName>
</protein>
<organism evidence="2 3">
    <name type="scientific">Gramella jeungdoensis</name>
    <dbReference type="NCBI Taxonomy" id="708091"/>
    <lineage>
        <taxon>Bacteria</taxon>
        <taxon>Pseudomonadati</taxon>
        <taxon>Bacteroidota</taxon>
        <taxon>Flavobacteriia</taxon>
        <taxon>Flavobacteriales</taxon>
        <taxon>Flavobacteriaceae</taxon>
        <taxon>Christiangramia</taxon>
    </lineage>
</organism>
<comment type="caution">
    <text evidence="2">The sequence shown here is derived from an EMBL/GenBank/DDBJ whole genome shotgun (WGS) entry which is preliminary data.</text>
</comment>
<evidence type="ECO:0000259" key="1">
    <source>
        <dbReference type="Pfam" id="PF13354"/>
    </source>
</evidence>
<dbReference type="Pfam" id="PF13354">
    <property type="entry name" value="Beta-lactamase2"/>
    <property type="match status" value="1"/>
</dbReference>
<keyword evidence="2" id="KW-0378">Hydrolase</keyword>
<accession>A0ABT0YXX9</accession>
<reference evidence="2" key="1">
    <citation type="submission" date="2022-06" db="EMBL/GenBank/DDBJ databases">
        <title>Gramella sediminis sp. nov., isolated from deep-sea sediment of the Indian Ocean.</title>
        <authorList>
            <person name="Yang L."/>
        </authorList>
    </citation>
    <scope>NUCLEOTIDE SEQUENCE</scope>
    <source>
        <strain evidence="2">HMD3159</strain>
    </source>
</reference>
<dbReference type="InterPro" id="IPR045155">
    <property type="entry name" value="Beta-lactam_cat"/>
</dbReference>
<evidence type="ECO:0000313" key="3">
    <source>
        <dbReference type="Proteomes" id="UP001155077"/>
    </source>
</evidence>
<dbReference type="EMBL" id="JAMSCK010000001">
    <property type="protein sequence ID" value="MCM8567885.1"/>
    <property type="molecule type" value="Genomic_DNA"/>
</dbReference>
<gene>
    <name evidence="2" type="ORF">NE848_00710</name>
</gene>
<dbReference type="Gene3D" id="3.40.710.10">
    <property type="entry name" value="DD-peptidase/beta-lactamase superfamily"/>
    <property type="match status" value="1"/>
</dbReference>
<name>A0ABT0YXX9_9FLAO</name>
<evidence type="ECO:0000313" key="2">
    <source>
        <dbReference type="EMBL" id="MCM8567885.1"/>
    </source>
</evidence>
<dbReference type="RefSeq" id="WP_252110300.1">
    <property type="nucleotide sequence ID" value="NZ_JAMSCK010000001.1"/>
</dbReference>
<dbReference type="InterPro" id="IPR012338">
    <property type="entry name" value="Beta-lactam/transpept-like"/>
</dbReference>